<gene>
    <name evidence="3" type="ORF">MOC_0383</name>
</gene>
<keyword evidence="4" id="KW-1185">Reference proteome</keyword>
<evidence type="ECO:0000256" key="1">
    <source>
        <dbReference type="SAM" id="MobiDB-lite"/>
    </source>
</evidence>
<feature type="region of interest" description="Disordered" evidence="1">
    <location>
        <begin position="57"/>
        <end position="93"/>
    </location>
</feature>
<keyword evidence="2" id="KW-0732">Signal</keyword>
<dbReference type="HOGENOM" id="CLU_2523716_0_0_5"/>
<dbReference type="AlphaFoldDB" id="A0A089NQK8"/>
<feature type="chain" id="PRO_5001847922" evidence="2">
    <location>
        <begin position="28"/>
        <end position="93"/>
    </location>
</feature>
<name>A0A089NQK8_9HYPH</name>
<dbReference type="EMBL" id="CP003811">
    <property type="protein sequence ID" value="AIQ88138.1"/>
    <property type="molecule type" value="Genomic_DNA"/>
</dbReference>
<accession>A0A089NQK8</accession>
<dbReference type="GeneID" id="96605442"/>
<protein>
    <submittedName>
        <fullName evidence="3">Protein of unassigned function</fullName>
    </submittedName>
</protein>
<proteinExistence type="predicted"/>
<feature type="signal peptide" evidence="2">
    <location>
        <begin position="1"/>
        <end position="27"/>
    </location>
</feature>
<dbReference type="eggNOG" id="ENOG5030SMG">
    <property type="taxonomic scope" value="Bacteria"/>
</dbReference>
<feature type="compositionally biased region" description="Polar residues" evidence="1">
    <location>
        <begin position="67"/>
        <end position="86"/>
    </location>
</feature>
<sequence>MKTSLKTARVALVTALCAIAPISAAVADYRVGSQMRPLPQTTWDGLSTGAIDMSDAPRFSTGGCRRSSAQEGNADQQHFPVQQYGQTAGGYRC</sequence>
<organism evidence="3 4">
    <name type="scientific">Methylobacterium oryzae CBMB20</name>
    <dbReference type="NCBI Taxonomy" id="693986"/>
    <lineage>
        <taxon>Bacteria</taxon>
        <taxon>Pseudomonadati</taxon>
        <taxon>Pseudomonadota</taxon>
        <taxon>Alphaproteobacteria</taxon>
        <taxon>Hyphomicrobiales</taxon>
        <taxon>Methylobacteriaceae</taxon>
        <taxon>Methylobacterium</taxon>
    </lineage>
</organism>
<evidence type="ECO:0000256" key="2">
    <source>
        <dbReference type="SAM" id="SignalP"/>
    </source>
</evidence>
<dbReference type="Proteomes" id="UP000029492">
    <property type="component" value="Chromosome"/>
</dbReference>
<reference evidence="3 4" key="1">
    <citation type="journal article" date="2014" name="PLoS ONE">
        <title>Genome Information of Methylobacterium oryzae, a Plant-Probiotic Methylotroph in the Phyllosphere.</title>
        <authorList>
            <person name="Kwak M.J."/>
            <person name="Jeong H."/>
            <person name="Madhaiyan M."/>
            <person name="Lee Y."/>
            <person name="Sa T.M."/>
            <person name="Oh T.K."/>
            <person name="Kim J.F."/>
        </authorList>
    </citation>
    <scope>NUCLEOTIDE SEQUENCE [LARGE SCALE GENOMIC DNA]</scope>
    <source>
        <strain evidence="3 4">CBMB20</strain>
    </source>
</reference>
<dbReference type="RefSeq" id="WP_043386221.1">
    <property type="nucleotide sequence ID" value="NZ_CP003811.1"/>
</dbReference>
<evidence type="ECO:0000313" key="3">
    <source>
        <dbReference type="EMBL" id="AIQ88138.1"/>
    </source>
</evidence>
<dbReference type="KEGG" id="mor:MOC_0383"/>
<evidence type="ECO:0000313" key="4">
    <source>
        <dbReference type="Proteomes" id="UP000029492"/>
    </source>
</evidence>